<gene>
    <name evidence="3" type="ORF">FD06_GL000987</name>
</gene>
<dbReference type="EMBL" id="AYYQ01000018">
    <property type="protein sequence ID" value="KRM68668.1"/>
    <property type="molecule type" value="Genomic_DNA"/>
</dbReference>
<evidence type="ECO:0000313" key="3">
    <source>
        <dbReference type="EMBL" id="KRM68668.1"/>
    </source>
</evidence>
<organism evidence="3 4">
    <name type="scientific">Apilactobacillus ozensis DSM 23829 = JCM 17196</name>
    <dbReference type="NCBI Taxonomy" id="1423781"/>
    <lineage>
        <taxon>Bacteria</taxon>
        <taxon>Bacillati</taxon>
        <taxon>Bacillota</taxon>
        <taxon>Bacilli</taxon>
        <taxon>Lactobacillales</taxon>
        <taxon>Lactobacillaceae</taxon>
        <taxon>Apilactobacillus</taxon>
    </lineage>
</organism>
<dbReference type="Pfam" id="PF10531">
    <property type="entry name" value="SLBB"/>
    <property type="match status" value="1"/>
</dbReference>
<dbReference type="InterPro" id="IPR004509">
    <property type="entry name" value="Competence_ComEA_HhH"/>
</dbReference>
<evidence type="ECO:0000259" key="2">
    <source>
        <dbReference type="SMART" id="SM00278"/>
    </source>
</evidence>
<feature type="transmembrane region" description="Helical" evidence="1">
    <location>
        <begin position="17"/>
        <end position="35"/>
    </location>
</feature>
<accession>A0A0R2B124</accession>
<reference evidence="3 4" key="1">
    <citation type="journal article" date="2015" name="Genome Announc.">
        <title>Expanding the biotechnology potential of lactobacilli through comparative genomics of 213 strains and associated genera.</title>
        <authorList>
            <person name="Sun Z."/>
            <person name="Harris H.M."/>
            <person name="McCann A."/>
            <person name="Guo C."/>
            <person name="Argimon S."/>
            <person name="Zhang W."/>
            <person name="Yang X."/>
            <person name="Jeffery I.B."/>
            <person name="Cooney J.C."/>
            <person name="Kagawa T.F."/>
            <person name="Liu W."/>
            <person name="Song Y."/>
            <person name="Salvetti E."/>
            <person name="Wrobel A."/>
            <person name="Rasinkangas P."/>
            <person name="Parkhill J."/>
            <person name="Rea M.C."/>
            <person name="O'Sullivan O."/>
            <person name="Ritari J."/>
            <person name="Douillard F.P."/>
            <person name="Paul Ross R."/>
            <person name="Yang R."/>
            <person name="Briner A.E."/>
            <person name="Felis G.E."/>
            <person name="de Vos W.M."/>
            <person name="Barrangou R."/>
            <person name="Klaenhammer T.R."/>
            <person name="Caufield P.W."/>
            <person name="Cui Y."/>
            <person name="Zhang H."/>
            <person name="O'Toole P.W."/>
        </authorList>
    </citation>
    <scope>NUCLEOTIDE SEQUENCE [LARGE SCALE GENOMIC DNA]</scope>
    <source>
        <strain evidence="3 4">DSM 23829</strain>
    </source>
</reference>
<keyword evidence="1" id="KW-1133">Transmembrane helix</keyword>
<dbReference type="STRING" id="1423781.FD06_GL000987"/>
<dbReference type="Gene3D" id="1.10.150.310">
    <property type="entry name" value="Tex RuvX-like domain-like"/>
    <property type="match status" value="1"/>
</dbReference>
<keyword evidence="4" id="KW-1185">Reference proteome</keyword>
<dbReference type="NCBIfam" id="TIGR00426">
    <property type="entry name" value="competence protein ComEA helix-hairpin-helix repeat region"/>
    <property type="match status" value="1"/>
</dbReference>
<dbReference type="PANTHER" id="PTHR21180">
    <property type="entry name" value="ENDONUCLEASE/EXONUCLEASE/PHOSPHATASE FAMILY DOMAIN-CONTAINING PROTEIN 1"/>
    <property type="match status" value="1"/>
</dbReference>
<dbReference type="PANTHER" id="PTHR21180:SF32">
    <property type="entry name" value="ENDONUCLEASE_EXONUCLEASE_PHOSPHATASE FAMILY DOMAIN-CONTAINING PROTEIN 1"/>
    <property type="match status" value="1"/>
</dbReference>
<dbReference type="InterPro" id="IPR019554">
    <property type="entry name" value="Soluble_ligand-bd"/>
</dbReference>
<dbReference type="GO" id="GO:0015628">
    <property type="term" value="P:protein secretion by the type II secretion system"/>
    <property type="evidence" value="ECO:0007669"/>
    <property type="project" value="TreeGrafter"/>
</dbReference>
<dbReference type="PATRIC" id="fig|1423781.4.peg.1024"/>
<evidence type="ECO:0000313" key="4">
    <source>
        <dbReference type="Proteomes" id="UP000052012"/>
    </source>
</evidence>
<comment type="caution">
    <text evidence="3">The sequence shown here is derived from an EMBL/GenBank/DDBJ whole genome shotgun (WGS) entry which is preliminary data.</text>
</comment>
<name>A0A0R2B124_9LACO</name>
<dbReference type="SMART" id="SM00278">
    <property type="entry name" value="HhH1"/>
    <property type="match status" value="2"/>
</dbReference>
<sequence>MANKFDDFINLIFHTKLKYGIFTLIAILISGIIYFKDFGSSSNIDKSNNYSIESNQISSNSEITNNSVSHESLQSNVVYVDIKGQVKKPGVYKLSSTLRVDDAIRLAGGFTKDANRNNVNLAQKLTDQMVILVEDEDDSKVSSNSNVAGKSSDKININTADANQLTSISGIGDKKANKIIDYRNQNGLFSSLDDLKNVDGFGDKTVEKLKEYLFT</sequence>
<dbReference type="Gene3D" id="3.10.560.10">
    <property type="entry name" value="Outer membrane lipoprotein wza domain like"/>
    <property type="match status" value="1"/>
</dbReference>
<feature type="domain" description="Helix-hairpin-helix DNA-binding motif class 1" evidence="2">
    <location>
        <begin position="163"/>
        <end position="182"/>
    </location>
</feature>
<proteinExistence type="predicted"/>
<dbReference type="InterPro" id="IPR003583">
    <property type="entry name" value="Hlx-hairpin-Hlx_DNA-bd_motif"/>
</dbReference>
<dbReference type="OrthoDB" id="9790239at2"/>
<dbReference type="Pfam" id="PF12836">
    <property type="entry name" value="HHH_3"/>
    <property type="match status" value="1"/>
</dbReference>
<keyword evidence="1" id="KW-0812">Transmembrane</keyword>
<dbReference type="RefSeq" id="WP_056965975.1">
    <property type="nucleotide sequence ID" value="NZ_AYYQ01000018.1"/>
</dbReference>
<dbReference type="GO" id="GO:0015627">
    <property type="term" value="C:type II protein secretion system complex"/>
    <property type="evidence" value="ECO:0007669"/>
    <property type="project" value="TreeGrafter"/>
</dbReference>
<dbReference type="Proteomes" id="UP000052012">
    <property type="component" value="Unassembled WGS sequence"/>
</dbReference>
<dbReference type="GO" id="GO:0006281">
    <property type="term" value="P:DNA repair"/>
    <property type="evidence" value="ECO:0007669"/>
    <property type="project" value="InterPro"/>
</dbReference>
<dbReference type="GO" id="GO:0003677">
    <property type="term" value="F:DNA binding"/>
    <property type="evidence" value="ECO:0007669"/>
    <property type="project" value="InterPro"/>
</dbReference>
<dbReference type="AlphaFoldDB" id="A0A0R2B124"/>
<feature type="domain" description="Helix-hairpin-helix DNA-binding motif class 1" evidence="2">
    <location>
        <begin position="193"/>
        <end position="212"/>
    </location>
</feature>
<dbReference type="InterPro" id="IPR051675">
    <property type="entry name" value="Endo/Exo/Phosphatase_dom_1"/>
</dbReference>
<evidence type="ECO:0000256" key="1">
    <source>
        <dbReference type="SAM" id="Phobius"/>
    </source>
</evidence>
<keyword evidence="1" id="KW-0472">Membrane</keyword>
<dbReference type="InterPro" id="IPR010994">
    <property type="entry name" value="RuvA_2-like"/>
</dbReference>
<dbReference type="SUPFAM" id="SSF47781">
    <property type="entry name" value="RuvA domain 2-like"/>
    <property type="match status" value="1"/>
</dbReference>
<protein>
    <recommendedName>
        <fullName evidence="2">Helix-hairpin-helix DNA-binding motif class 1 domain-containing protein</fullName>
    </recommendedName>
</protein>